<accession>A0A0N0VK24</accession>
<proteinExistence type="predicted"/>
<reference evidence="1 2" key="1">
    <citation type="journal article" date="2015" name="PLoS ONE">
        <title>Rice-Infecting Pseudomonas Genomes Are Highly Accessorized and Harbor Multiple Putative Virulence Mechanisms to Cause Sheath Brown Rot.</title>
        <authorList>
            <person name="Quibod I.L."/>
            <person name="Grande G."/>
            <person name="Oreiro E.G."/>
            <person name="Borja F.N."/>
            <person name="Dossa G.S."/>
            <person name="Mauleon R."/>
            <person name="Cruz C.V."/>
            <person name="Oliva R."/>
        </authorList>
    </citation>
    <scope>NUCLEOTIDE SEQUENCE [LARGE SCALE GENOMIC DNA]</scope>
    <source>
        <strain evidence="1 2">IRRI 6609</strain>
    </source>
</reference>
<dbReference type="AlphaFoldDB" id="A0A0N0VK24"/>
<comment type="caution">
    <text evidence="1">The sequence shown here is derived from an EMBL/GenBank/DDBJ whole genome shotgun (WGS) entry which is preliminary data.</text>
</comment>
<name>A0A0N0VK24_9PSED</name>
<protein>
    <submittedName>
        <fullName evidence="1">Uncharacterized protein</fullName>
    </submittedName>
</protein>
<dbReference type="Proteomes" id="UP000037931">
    <property type="component" value="Unassembled WGS sequence"/>
</dbReference>
<dbReference type="RefSeq" id="WP_054062453.1">
    <property type="nucleotide sequence ID" value="NZ_JSYZ01000005.1"/>
</dbReference>
<organism evidence="1 2">
    <name type="scientific">Pseudomonas asplenii</name>
    <dbReference type="NCBI Taxonomy" id="53407"/>
    <lineage>
        <taxon>Bacteria</taxon>
        <taxon>Pseudomonadati</taxon>
        <taxon>Pseudomonadota</taxon>
        <taxon>Gammaproteobacteria</taxon>
        <taxon>Pseudomonadales</taxon>
        <taxon>Pseudomonadaceae</taxon>
        <taxon>Pseudomonas</taxon>
    </lineage>
</organism>
<keyword evidence="2" id="KW-1185">Reference proteome</keyword>
<dbReference type="OrthoDB" id="2087346at2"/>
<gene>
    <name evidence="1" type="ORF">PF66_01748</name>
</gene>
<dbReference type="PATRIC" id="fig|50340.43.peg.5005"/>
<evidence type="ECO:0000313" key="2">
    <source>
        <dbReference type="Proteomes" id="UP000037931"/>
    </source>
</evidence>
<dbReference type="EMBL" id="JSYZ01000005">
    <property type="protein sequence ID" value="KPA91725.1"/>
    <property type="molecule type" value="Genomic_DNA"/>
</dbReference>
<dbReference type="STRING" id="50340.PF66_01748"/>
<sequence>MLHSISATRHQAKFSRSACAWLMVDGIGIEQWAAQHLNYELAAMLGLSLIWLLEEEEQELAKRRFAPGEDGTSTLVPLLVCADDMDFDCTVLMVEQVVANDVVTWARFGLSVSDGLEVGAQTRWMVDCQPVSFALSDFQQALEDFEVILSNPTT</sequence>
<evidence type="ECO:0000313" key="1">
    <source>
        <dbReference type="EMBL" id="KPA91725.1"/>
    </source>
</evidence>